<evidence type="ECO:0000313" key="2">
    <source>
        <dbReference type="RefSeq" id="XP_022313146.1"/>
    </source>
</evidence>
<name>A0A8B8CBK8_CRAVI</name>
<dbReference type="AlphaFoldDB" id="A0A8B8CBK8"/>
<dbReference type="RefSeq" id="XP_022313146.1">
    <property type="nucleotide sequence ID" value="XM_022457438.1"/>
</dbReference>
<evidence type="ECO:0000313" key="3">
    <source>
        <dbReference type="RefSeq" id="XP_022313147.1"/>
    </source>
</evidence>
<gene>
    <name evidence="2 3" type="primary">LOC111118124</name>
</gene>
<dbReference type="KEGG" id="cvn:111118124"/>
<dbReference type="GeneID" id="111118124"/>
<dbReference type="OrthoDB" id="6148885at2759"/>
<dbReference type="SUPFAM" id="SSF50494">
    <property type="entry name" value="Trypsin-like serine proteases"/>
    <property type="match status" value="1"/>
</dbReference>
<proteinExistence type="predicted"/>
<reference evidence="2 3" key="1">
    <citation type="submission" date="2025-04" db="UniProtKB">
        <authorList>
            <consortium name="RefSeq"/>
        </authorList>
    </citation>
    <scope>IDENTIFICATION</scope>
    <source>
        <tissue evidence="2 3">Whole sample</tissue>
    </source>
</reference>
<keyword evidence="1" id="KW-1185">Reference proteome</keyword>
<organism evidence="1 3">
    <name type="scientific">Crassostrea virginica</name>
    <name type="common">Eastern oyster</name>
    <dbReference type="NCBI Taxonomy" id="6565"/>
    <lineage>
        <taxon>Eukaryota</taxon>
        <taxon>Metazoa</taxon>
        <taxon>Spiralia</taxon>
        <taxon>Lophotrochozoa</taxon>
        <taxon>Mollusca</taxon>
        <taxon>Bivalvia</taxon>
        <taxon>Autobranchia</taxon>
        <taxon>Pteriomorphia</taxon>
        <taxon>Ostreida</taxon>
        <taxon>Ostreoidea</taxon>
        <taxon>Ostreidae</taxon>
        <taxon>Crassostrea</taxon>
    </lineage>
</organism>
<dbReference type="RefSeq" id="XP_022313147.1">
    <property type="nucleotide sequence ID" value="XM_022457439.1"/>
</dbReference>
<dbReference type="Proteomes" id="UP000694844">
    <property type="component" value="Chromosome 2"/>
</dbReference>
<dbReference type="InterPro" id="IPR009003">
    <property type="entry name" value="Peptidase_S1_PA"/>
</dbReference>
<accession>A0A8B8CBK8</accession>
<protein>
    <submittedName>
        <fullName evidence="2 3">Uncharacterized protein LOC111118124 isoform X1</fullName>
    </submittedName>
</protein>
<sequence length="550" mass="62647">MNKMLKIKASSGKMHKDRISKTRFGIRRKDKTKLLRLVVSDSASRQEKFPKGVGIVRCPAKLFPHLVYVSELTTDFLDRAKDVVGFPKSWSSLRIMKEKFNVVVKLDLLTTCSLNYSQDVVETKDWPQCPTISVWTRDNIKIHDRVLYMSEKIFEKTIKMLNQKCLDSTRIRSVITHPDVKDVHEALTEILETPIWEFLNEIKQTSSLVLAQSEILSMELDVLMSTVKHRSGRTVQTRRQHRLEVPQELKDYLSRKREVFGFGLWNQREFRVLLLKDDHAQHIQTNLKYRFTDFFDMYNLKVVVCDAQMSPYLRQGDKIFRPQLDQSYLTLGCFVKDDTRRVYALTSSHGVPKECTVTACFGNLSPRFIGKCIFSGHFTDVALIKIIDSVKNQCHLSMVNHAFQDSKVCIHDGNLQDIAGKVHVYKIGASTSVRKGLIKSPDFTATIGRKELFVVTGLSGLPFAEGGDSGSIVFIYENSSALDTIKVIGMVSGGITMNTTEDHKEQGASTNGMEVLENANQSDNICCYEIKNTLEYLKENGWIVSFENQV</sequence>
<evidence type="ECO:0000313" key="1">
    <source>
        <dbReference type="Proteomes" id="UP000694844"/>
    </source>
</evidence>